<dbReference type="EMBL" id="CP092867">
    <property type="protein sequence ID" value="UYV68393.1"/>
    <property type="molecule type" value="Genomic_DNA"/>
</dbReference>
<feature type="region of interest" description="Disordered" evidence="1">
    <location>
        <begin position="194"/>
        <end position="229"/>
    </location>
</feature>
<sequence>METMEDQTQIVIHLALLRVHHVEADYTTPHVLRHCVSLCRQVETRVQRQLILEDGKVIADTGPQVTTKTTEDNRTEESENRTLQHKRSLDPGVVSEKTETHQVSKEVKEENMRLHDESFQDMSPSVSIPFLSVVREDYHERAVLATQEDGLFVPVQRREPRLTHYSSRGQKVVDREEVQEVQEVVGGELTTRTHRTHQHMEQHDDEVPQAEDADPVFPEMSSESSRSIEYPRSDWEYNQLAGQMRRERDQVLERHFPGETSAGGNLIRIQMNSPSPRSRPPSVASQRPPSAASHRPPSAASHRPPSANGSATPSRRFYYGDETDRHSVPRSPTRPSPPRAPPSPPSWKPLHSPPSFSPLSSPSQIKHMSSSPSSSRNGTVVIPIRQNSYRY</sequence>
<feature type="compositionally biased region" description="Polar residues" evidence="1">
    <location>
        <begin position="364"/>
        <end position="378"/>
    </location>
</feature>
<evidence type="ECO:0000313" key="2">
    <source>
        <dbReference type="EMBL" id="UYV68393.1"/>
    </source>
</evidence>
<dbReference type="Proteomes" id="UP001235939">
    <property type="component" value="Chromosome 05"/>
</dbReference>
<gene>
    <name evidence="2" type="ORF">LAZ67_5004194</name>
</gene>
<reference evidence="2 3" key="1">
    <citation type="submission" date="2022-01" db="EMBL/GenBank/DDBJ databases">
        <title>A chromosomal length assembly of Cordylochernes scorpioides.</title>
        <authorList>
            <person name="Zeh D."/>
            <person name="Zeh J."/>
        </authorList>
    </citation>
    <scope>NUCLEOTIDE SEQUENCE [LARGE SCALE GENOMIC DNA]</scope>
    <source>
        <strain evidence="2">IN4F17</strain>
        <tissue evidence="2">Whole Body</tissue>
    </source>
</reference>
<feature type="compositionally biased region" description="Pro residues" evidence="1">
    <location>
        <begin position="332"/>
        <end position="356"/>
    </location>
</feature>
<protein>
    <submittedName>
        <fullName evidence="2">Uncharacterized protein</fullName>
    </submittedName>
</protein>
<feature type="region of interest" description="Disordered" evidence="1">
    <location>
        <begin position="62"/>
        <end position="108"/>
    </location>
</feature>
<evidence type="ECO:0000256" key="1">
    <source>
        <dbReference type="SAM" id="MobiDB-lite"/>
    </source>
</evidence>
<feature type="compositionally biased region" description="Basic and acidic residues" evidence="1">
    <location>
        <begin position="96"/>
        <end position="108"/>
    </location>
</feature>
<proteinExistence type="predicted"/>
<keyword evidence="3" id="KW-1185">Reference proteome</keyword>
<organism evidence="2 3">
    <name type="scientific">Cordylochernes scorpioides</name>
    <dbReference type="NCBI Taxonomy" id="51811"/>
    <lineage>
        <taxon>Eukaryota</taxon>
        <taxon>Metazoa</taxon>
        <taxon>Ecdysozoa</taxon>
        <taxon>Arthropoda</taxon>
        <taxon>Chelicerata</taxon>
        <taxon>Arachnida</taxon>
        <taxon>Pseudoscorpiones</taxon>
        <taxon>Cheliferoidea</taxon>
        <taxon>Chernetidae</taxon>
        <taxon>Cordylochernes</taxon>
    </lineage>
</organism>
<feature type="compositionally biased region" description="Basic and acidic residues" evidence="1">
    <location>
        <begin position="69"/>
        <end position="82"/>
    </location>
</feature>
<name>A0ABY6KIF7_9ARAC</name>
<accession>A0ABY6KIF7</accession>
<evidence type="ECO:0000313" key="3">
    <source>
        <dbReference type="Proteomes" id="UP001235939"/>
    </source>
</evidence>
<feature type="region of interest" description="Disordered" evidence="1">
    <location>
        <begin position="255"/>
        <end position="391"/>
    </location>
</feature>
<feature type="compositionally biased region" description="Basic and acidic residues" evidence="1">
    <location>
        <begin position="318"/>
        <end position="327"/>
    </location>
</feature>
<feature type="compositionally biased region" description="Low complexity" evidence="1">
    <location>
        <begin position="273"/>
        <end position="307"/>
    </location>
</feature>